<feature type="region of interest" description="Disordered" evidence="5">
    <location>
        <begin position="77"/>
        <end position="112"/>
    </location>
</feature>
<feature type="compositionally biased region" description="Low complexity" evidence="5">
    <location>
        <begin position="80"/>
        <end position="101"/>
    </location>
</feature>
<dbReference type="PANTHER" id="PTHR12522:SF4">
    <property type="entry name" value="ZINC FINGER PROTEIN ELBOW"/>
    <property type="match status" value="1"/>
</dbReference>
<dbReference type="InterPro" id="IPR013087">
    <property type="entry name" value="Znf_C2H2_type"/>
</dbReference>
<dbReference type="AlphaFoldDB" id="A0A132ABE3"/>
<dbReference type="GO" id="GO:0008270">
    <property type="term" value="F:zinc ion binding"/>
    <property type="evidence" value="ECO:0007669"/>
    <property type="project" value="UniProtKB-KW"/>
</dbReference>
<evidence type="ECO:0000256" key="4">
    <source>
        <dbReference type="ARBA" id="ARBA00022833"/>
    </source>
</evidence>
<keyword evidence="3" id="KW-0863">Zinc-finger</keyword>
<protein>
    <submittedName>
        <fullName evidence="6">Uncharacterized protein</fullName>
    </submittedName>
</protein>
<dbReference type="VEuPathDB" id="VectorBase:SSCA002231"/>
<dbReference type="EMBL" id="JXLN01012313">
    <property type="protein sequence ID" value="KPM08311.1"/>
    <property type="molecule type" value="Genomic_DNA"/>
</dbReference>
<keyword evidence="4" id="KW-0862">Zinc</keyword>
<feature type="compositionally biased region" description="Low complexity" evidence="5">
    <location>
        <begin position="275"/>
        <end position="285"/>
    </location>
</feature>
<dbReference type="PROSITE" id="PS50157">
    <property type="entry name" value="ZINC_FINGER_C2H2_2"/>
    <property type="match status" value="1"/>
</dbReference>
<proteinExistence type="inferred from homology"/>
<comment type="caution">
    <text evidence="6">The sequence shown here is derived from an EMBL/GenBank/DDBJ whole genome shotgun (WGS) entry which is preliminary data.</text>
</comment>
<gene>
    <name evidence="6" type="ORF">QR98_0068270</name>
</gene>
<evidence type="ECO:0000313" key="6">
    <source>
        <dbReference type="EMBL" id="KPM08311.1"/>
    </source>
</evidence>
<evidence type="ECO:0000256" key="2">
    <source>
        <dbReference type="ARBA" id="ARBA00022723"/>
    </source>
</evidence>
<evidence type="ECO:0000256" key="1">
    <source>
        <dbReference type="ARBA" id="ARBA00010144"/>
    </source>
</evidence>
<name>A0A132ABE3_SARSC</name>
<evidence type="ECO:0000256" key="3">
    <source>
        <dbReference type="ARBA" id="ARBA00022771"/>
    </source>
</evidence>
<keyword evidence="2" id="KW-0479">Metal-binding</keyword>
<evidence type="ECO:0000256" key="5">
    <source>
        <dbReference type="SAM" id="MobiDB-lite"/>
    </source>
</evidence>
<dbReference type="GO" id="GO:0045892">
    <property type="term" value="P:negative regulation of DNA-templated transcription"/>
    <property type="evidence" value="ECO:0007669"/>
    <property type="project" value="TreeGrafter"/>
</dbReference>
<accession>A0A132ABE3</accession>
<dbReference type="GO" id="GO:0005634">
    <property type="term" value="C:nucleus"/>
    <property type="evidence" value="ECO:0007669"/>
    <property type="project" value="TreeGrafter"/>
</dbReference>
<reference evidence="6 7" key="1">
    <citation type="journal article" date="2015" name="Parasit. Vectors">
        <title>Draft genome of the scabies mite.</title>
        <authorList>
            <person name="Rider S.D.Jr."/>
            <person name="Morgan M.S."/>
            <person name="Arlian L.G."/>
        </authorList>
    </citation>
    <scope>NUCLEOTIDE SEQUENCE [LARGE SCALE GENOMIC DNA]</scope>
    <source>
        <strain evidence="6">Arlian Lab</strain>
    </source>
</reference>
<dbReference type="Gene3D" id="3.30.160.60">
    <property type="entry name" value="Classic Zinc Finger"/>
    <property type="match status" value="1"/>
</dbReference>
<feature type="region of interest" description="Disordered" evidence="5">
    <location>
        <begin position="234"/>
        <end position="296"/>
    </location>
</feature>
<comment type="similarity">
    <text evidence="1">Belongs to the Elbow/Noc family.</text>
</comment>
<sequence length="377" mass="38998">MPPPIALDKTGAYPSIYPPTPPATAAAALAAFNYSQRLNRLFPIPMVDPSSPTNPNSMCRDPFCAGQCGPLHSHLNLFASQNSNNPRPSSSSPSALRNENSPNGTNHSPSPVANNSAPCTLATCPNGCNRCEHQRYLAALASIYRNPAAFSGLNAGFLSTGAMAAAANNYASSLAAAAVLNQQRLAAAMAPNASGNGNVCNWVLGDNHHCGKRFNTSEELLQHLKTHTNAMFGSEINSNGRLSSSSASPTNHHSPTSAASPSPRSVSGTSNVAKSPSSSPNNSNNHRFHPYSKSSSLSATSSALSNPFSIPSNLFGLNGPATGASTGTAVNYPLTNPSHLNPNGFGTGLPPTPGNYYYPFMAPPNLLAGRIGPPVPP</sequence>
<organism evidence="6 7">
    <name type="scientific">Sarcoptes scabiei</name>
    <name type="common">Itch mite</name>
    <name type="synonym">Acarus scabiei</name>
    <dbReference type="NCBI Taxonomy" id="52283"/>
    <lineage>
        <taxon>Eukaryota</taxon>
        <taxon>Metazoa</taxon>
        <taxon>Ecdysozoa</taxon>
        <taxon>Arthropoda</taxon>
        <taxon>Chelicerata</taxon>
        <taxon>Arachnida</taxon>
        <taxon>Acari</taxon>
        <taxon>Acariformes</taxon>
        <taxon>Sarcoptiformes</taxon>
        <taxon>Astigmata</taxon>
        <taxon>Psoroptidia</taxon>
        <taxon>Sarcoptoidea</taxon>
        <taxon>Sarcoptidae</taxon>
        <taxon>Sarcoptinae</taxon>
        <taxon>Sarcoptes</taxon>
    </lineage>
</organism>
<dbReference type="InterPro" id="IPR051520">
    <property type="entry name" value="Elbow/Noc_ZnFinger"/>
</dbReference>
<feature type="compositionally biased region" description="Polar residues" evidence="5">
    <location>
        <begin position="102"/>
        <end position="112"/>
    </location>
</feature>
<dbReference type="Proteomes" id="UP000616769">
    <property type="component" value="Unassembled WGS sequence"/>
</dbReference>
<feature type="compositionally biased region" description="Low complexity" evidence="5">
    <location>
        <begin position="234"/>
        <end position="267"/>
    </location>
</feature>
<dbReference type="OrthoDB" id="6516364at2759"/>
<evidence type="ECO:0000313" key="7">
    <source>
        <dbReference type="Proteomes" id="UP000616769"/>
    </source>
</evidence>
<dbReference type="PANTHER" id="PTHR12522">
    <property type="entry name" value="ZINC-FINGER PROTEIN NOLZ1-RELATED"/>
    <property type="match status" value="1"/>
</dbReference>